<name>A0ABM5P1D0_9MOLU</name>
<gene>
    <name evidence="1" type="ORF">OVS_01715</name>
</gene>
<protein>
    <submittedName>
        <fullName evidence="1">Uncharacterized protein</fullName>
    </submittedName>
</protein>
<dbReference type="Proteomes" id="UP000018745">
    <property type="component" value="Chromosome"/>
</dbReference>
<organism evidence="1 2">
    <name type="scientific">Mycoplasma ovis str. Michigan</name>
    <dbReference type="NCBI Taxonomy" id="1415773"/>
    <lineage>
        <taxon>Bacteria</taxon>
        <taxon>Bacillati</taxon>
        <taxon>Mycoplasmatota</taxon>
        <taxon>Mollicutes</taxon>
        <taxon>Mycoplasmataceae</taxon>
        <taxon>Mycoplasma</taxon>
    </lineage>
</organism>
<evidence type="ECO:0000313" key="1">
    <source>
        <dbReference type="EMBL" id="AHC40228.1"/>
    </source>
</evidence>
<keyword evidence="2" id="KW-1185">Reference proteome</keyword>
<accession>A0ABM5P1D0</accession>
<reference evidence="1 2" key="1">
    <citation type="journal article" date="2014" name="Genome Announc.">
        <title>Complete Genome Sequence of Mycoplasma ovis Strain Michigan, a Hemoplasma of Sheep with Two Distinct 16S rRNA Genes.</title>
        <authorList>
            <person name="Deshuillers P.L."/>
            <person name="Santos A.P."/>
            <person name="do Nascimento N.C."/>
            <person name="Hampel J.A."/>
            <person name="Bergin I.L."/>
            <person name="Dyson M.C."/>
            <person name="Messick J.B."/>
        </authorList>
    </citation>
    <scope>NUCLEOTIDE SEQUENCE [LARGE SCALE GENOMIC DNA]</scope>
    <source>
        <strain evidence="1 2">Michigan</strain>
    </source>
</reference>
<proteinExistence type="predicted"/>
<evidence type="ECO:0000313" key="2">
    <source>
        <dbReference type="Proteomes" id="UP000018745"/>
    </source>
</evidence>
<dbReference type="EMBL" id="CP006935">
    <property type="protein sequence ID" value="AHC40228.1"/>
    <property type="molecule type" value="Genomic_DNA"/>
</dbReference>
<sequence length="30" mass="3486">MFLKKIEIFFFLGGDGTGFSSYLLITKWLL</sequence>